<evidence type="ECO:0000256" key="1">
    <source>
        <dbReference type="ARBA" id="ARBA00004370"/>
    </source>
</evidence>
<dbReference type="RefSeq" id="WP_202828260.1">
    <property type="nucleotide sequence ID" value="NZ_JAEUXJ010000015.1"/>
</dbReference>
<protein>
    <recommendedName>
        <fullName evidence="10">ELWxxDGT repeat-containing protein</fullName>
    </recommendedName>
</protein>
<dbReference type="PRINTS" id="PR01488">
    <property type="entry name" value="RTXTOXINA"/>
</dbReference>
<dbReference type="PRINTS" id="PR00313">
    <property type="entry name" value="CABNDNGRPT"/>
</dbReference>
<evidence type="ECO:0008006" key="10">
    <source>
        <dbReference type="Google" id="ProtNLM"/>
    </source>
</evidence>
<proteinExistence type="predicted"/>
<evidence type="ECO:0000256" key="2">
    <source>
        <dbReference type="ARBA" id="ARBA00004613"/>
    </source>
</evidence>
<dbReference type="EMBL" id="JAEUXJ010000015">
    <property type="protein sequence ID" value="MBL6458524.1"/>
    <property type="molecule type" value="Genomic_DNA"/>
</dbReference>
<evidence type="ECO:0000313" key="8">
    <source>
        <dbReference type="EMBL" id="MBL6458524.1"/>
    </source>
</evidence>
<dbReference type="SUPFAM" id="SSF51120">
    <property type="entry name" value="beta-Roll"/>
    <property type="match status" value="2"/>
</dbReference>
<organism evidence="8 9">
    <name type="scientific">Belnapia mucosa</name>
    <dbReference type="NCBI Taxonomy" id="2804532"/>
    <lineage>
        <taxon>Bacteria</taxon>
        <taxon>Pseudomonadati</taxon>
        <taxon>Pseudomonadota</taxon>
        <taxon>Alphaproteobacteria</taxon>
        <taxon>Acetobacterales</taxon>
        <taxon>Roseomonadaceae</taxon>
        <taxon>Belnapia</taxon>
    </lineage>
</organism>
<comment type="subcellular location">
    <subcellularLocation>
        <location evidence="1">Membrane</location>
    </subcellularLocation>
    <subcellularLocation>
        <location evidence="2">Secreted</location>
    </subcellularLocation>
</comment>
<keyword evidence="4" id="KW-0800">Toxin</keyword>
<dbReference type="InterPro" id="IPR030916">
    <property type="entry name" value="ELWxxDGT_rpt"/>
</dbReference>
<dbReference type="PROSITE" id="PS00330">
    <property type="entry name" value="HEMOLYSIN_CALCIUM"/>
    <property type="match status" value="2"/>
</dbReference>
<dbReference type="InterPro" id="IPR003995">
    <property type="entry name" value="RTX_toxin_determinant-A"/>
</dbReference>
<evidence type="ECO:0000313" key="9">
    <source>
        <dbReference type="Proteomes" id="UP000606490"/>
    </source>
</evidence>
<evidence type="ECO:0000256" key="3">
    <source>
        <dbReference type="ARBA" id="ARBA00022525"/>
    </source>
</evidence>
<comment type="caution">
    <text evidence="8">The sequence shown here is derived from an EMBL/GenBank/DDBJ whole genome shotgun (WGS) entry which is preliminary data.</text>
</comment>
<keyword evidence="7" id="KW-0472">Membrane</keyword>
<evidence type="ECO:0000256" key="5">
    <source>
        <dbReference type="ARBA" id="ARBA00022737"/>
    </source>
</evidence>
<keyword evidence="9" id="KW-1185">Reference proteome</keyword>
<evidence type="ECO:0000256" key="4">
    <source>
        <dbReference type="ARBA" id="ARBA00022656"/>
    </source>
</evidence>
<dbReference type="Gene3D" id="2.150.10.10">
    <property type="entry name" value="Serralysin-like metalloprotease, C-terminal"/>
    <property type="match status" value="2"/>
</dbReference>
<dbReference type="InterPro" id="IPR018511">
    <property type="entry name" value="Hemolysin-typ_Ca-bd_CS"/>
</dbReference>
<reference evidence="8 9" key="1">
    <citation type="submission" date="2021-01" db="EMBL/GenBank/DDBJ databases">
        <title>Belnapia mucosa sp. nov. and Belnapia arida sp. nov., isolated from the Tabernas Desert (Almeria, Spain).</title>
        <authorList>
            <person name="Molina-Menor E."/>
            <person name="Vidal-Verdu A."/>
            <person name="Calonge A."/>
            <person name="Satari L."/>
            <person name="Pereto Magraner J."/>
            <person name="Porcar Miralles M."/>
        </authorList>
    </citation>
    <scope>NUCLEOTIDE SEQUENCE [LARGE SCALE GENOMIC DNA]</scope>
    <source>
        <strain evidence="8 9">T6</strain>
    </source>
</reference>
<evidence type="ECO:0000256" key="7">
    <source>
        <dbReference type="ARBA" id="ARBA00023136"/>
    </source>
</evidence>
<accession>A0ABS1VCR1</accession>
<dbReference type="Proteomes" id="UP000606490">
    <property type="component" value="Unassembled WGS sequence"/>
</dbReference>
<dbReference type="InterPro" id="IPR001343">
    <property type="entry name" value="Hemolysn_Ca-bd"/>
</dbReference>
<dbReference type="NCBIfam" id="TIGR04534">
    <property type="entry name" value="ELWxxDGT_rpt"/>
    <property type="match status" value="1"/>
</dbReference>
<evidence type="ECO:0000256" key="6">
    <source>
        <dbReference type="ARBA" id="ARBA00023026"/>
    </source>
</evidence>
<sequence length="647" mass="64063">MAGKRILFARTTGLGTELWITDGTTTGTYLVRDIQPGSGSASPGGLAGFNGGVVFAADDGVHGVEPWISDGTAAGTVLLADLAASGGSAPGGFAASGSRVVFAATTAAAGTETWISDGTASGTVLLKDIMAGAGGSAPGQFTALPNGGWVFTARTVAAGEELWVTDGKAAGTKLLVDIAPGPLDSEISAPTSFAGGVIFQADDGLHGAEPWVTDGTAAGTHLLVDLAPVGGSGATGFTLLGNKVLFWADNGTGAEPYITDGTAGGTRLLKSIFPNFGSVDIVFQTPAVVVLGGKAFFQADDGKNGPELWVTDGTSAGTVMLTDINKGMDGSDPVPLGVVNGWVLFSADDGTSKSTELWATDGTAAGTHLLKDINPFGASYPSDMVVADGFALFRAIDSDHGDSIWVTDGTAAGTWLLQAGTAGWLDASGHINAVGLDALIGTPDNDRLQGAGLLRGSGGDDLLIGSKGTDTLDGGTGVDVMVGGAGNDVYRADTSADRVLEAPGNGTDTVMAGIPGGGFALPENVEALVLLGPTLFGRGNAGDNSLIGSTSANWLLGGAGADTLDGGGGNDTLFGGEGADLFLIGHGASLIGDFTLGVDHIRLTGSTSLGTITERAGSAVIDLGNGDSLTLVHVAKAALGAGDILLG</sequence>
<dbReference type="PANTHER" id="PTHR38340:SF1">
    <property type="entry name" value="S-LAYER PROTEIN"/>
    <property type="match status" value="1"/>
</dbReference>
<dbReference type="InterPro" id="IPR050557">
    <property type="entry name" value="RTX_toxin/Mannuronan_C5-epim"/>
</dbReference>
<name>A0ABS1VCR1_9PROT</name>
<keyword evidence="3" id="KW-0964">Secreted</keyword>
<keyword evidence="6" id="KW-0843">Virulence</keyword>
<gene>
    <name evidence="8" type="ORF">JMJ55_24610</name>
</gene>
<dbReference type="PANTHER" id="PTHR38340">
    <property type="entry name" value="S-LAYER PROTEIN"/>
    <property type="match status" value="1"/>
</dbReference>
<dbReference type="Pfam" id="PF00353">
    <property type="entry name" value="HemolysinCabind"/>
    <property type="match status" value="2"/>
</dbReference>
<keyword evidence="5" id="KW-0677">Repeat</keyword>
<dbReference type="InterPro" id="IPR011049">
    <property type="entry name" value="Serralysin-like_metalloprot_C"/>
</dbReference>